<keyword evidence="4" id="KW-1185">Reference proteome</keyword>
<evidence type="ECO:0000256" key="2">
    <source>
        <dbReference type="SAM" id="Phobius"/>
    </source>
</evidence>
<gene>
    <name evidence="3" type="ORF">ARMOST_05931</name>
</gene>
<keyword evidence="2" id="KW-0812">Transmembrane</keyword>
<dbReference type="STRING" id="47428.A0A284R1L1"/>
<evidence type="ECO:0000313" key="3">
    <source>
        <dbReference type="EMBL" id="SJL02600.1"/>
    </source>
</evidence>
<protein>
    <submittedName>
        <fullName evidence="3">Uncharacterized protein</fullName>
    </submittedName>
</protein>
<accession>A0A284R1L1</accession>
<sequence>MSLRFWLIPMLDTPPACFTAEEQTAVESAPSATAVARQYDALIRCHGPYPFFLVQLGIHHRFMNTQATSVALYRQAQAELAKMGIHDLQFDSWIEARQAELDKNVRIALERSKTDPYYQMWKPTKEHRFPLQAPIPPSGHDQVKEEWKQIFAERLFLFTKTTEGENSLPRWICILPFSDPASEERTASSRISRPPCPSADRDPSELQHTGAWQKPQEYSQLKILLLNAKFTGTTAAAGGLGVIVAILALLRVVVNKVD</sequence>
<feature type="transmembrane region" description="Helical" evidence="2">
    <location>
        <begin position="230"/>
        <end position="254"/>
    </location>
</feature>
<proteinExistence type="predicted"/>
<reference evidence="4" key="1">
    <citation type="journal article" date="2017" name="Nat. Ecol. Evol.">
        <title>Genome expansion and lineage-specific genetic innovations in the forest pathogenic fungi Armillaria.</title>
        <authorList>
            <person name="Sipos G."/>
            <person name="Prasanna A.N."/>
            <person name="Walter M.C."/>
            <person name="O'Connor E."/>
            <person name="Balint B."/>
            <person name="Krizsan K."/>
            <person name="Kiss B."/>
            <person name="Hess J."/>
            <person name="Varga T."/>
            <person name="Slot J."/>
            <person name="Riley R."/>
            <person name="Boka B."/>
            <person name="Rigling D."/>
            <person name="Barry K."/>
            <person name="Lee J."/>
            <person name="Mihaltcheva S."/>
            <person name="LaButti K."/>
            <person name="Lipzen A."/>
            <person name="Waldron R."/>
            <person name="Moloney N.M."/>
            <person name="Sperisen C."/>
            <person name="Kredics L."/>
            <person name="Vagvoelgyi C."/>
            <person name="Patrignani A."/>
            <person name="Fitzpatrick D."/>
            <person name="Nagy I."/>
            <person name="Doyle S."/>
            <person name="Anderson J.B."/>
            <person name="Grigoriev I.V."/>
            <person name="Gueldener U."/>
            <person name="Muensterkoetter M."/>
            <person name="Nagy L.G."/>
        </authorList>
    </citation>
    <scope>NUCLEOTIDE SEQUENCE [LARGE SCALE GENOMIC DNA]</scope>
    <source>
        <strain evidence="4">C18/9</strain>
    </source>
</reference>
<evidence type="ECO:0000313" key="4">
    <source>
        <dbReference type="Proteomes" id="UP000219338"/>
    </source>
</evidence>
<dbReference type="OrthoDB" id="439046at2759"/>
<dbReference type="AlphaFoldDB" id="A0A284R1L1"/>
<feature type="region of interest" description="Disordered" evidence="1">
    <location>
        <begin position="184"/>
        <end position="209"/>
    </location>
</feature>
<name>A0A284R1L1_ARMOS</name>
<organism evidence="3 4">
    <name type="scientific">Armillaria ostoyae</name>
    <name type="common">Armillaria root rot fungus</name>
    <dbReference type="NCBI Taxonomy" id="47428"/>
    <lineage>
        <taxon>Eukaryota</taxon>
        <taxon>Fungi</taxon>
        <taxon>Dikarya</taxon>
        <taxon>Basidiomycota</taxon>
        <taxon>Agaricomycotina</taxon>
        <taxon>Agaricomycetes</taxon>
        <taxon>Agaricomycetidae</taxon>
        <taxon>Agaricales</taxon>
        <taxon>Marasmiineae</taxon>
        <taxon>Physalacriaceae</taxon>
        <taxon>Armillaria</taxon>
    </lineage>
</organism>
<dbReference type="EMBL" id="FUEG01000003">
    <property type="protein sequence ID" value="SJL02600.1"/>
    <property type="molecule type" value="Genomic_DNA"/>
</dbReference>
<keyword evidence="2" id="KW-0472">Membrane</keyword>
<dbReference type="Proteomes" id="UP000219338">
    <property type="component" value="Unassembled WGS sequence"/>
</dbReference>
<evidence type="ECO:0000256" key="1">
    <source>
        <dbReference type="SAM" id="MobiDB-lite"/>
    </source>
</evidence>
<keyword evidence="2" id="KW-1133">Transmembrane helix</keyword>